<dbReference type="OrthoDB" id="2014825at2759"/>
<evidence type="ECO:0000256" key="3">
    <source>
        <dbReference type="PROSITE-ProRule" id="PRU00992"/>
    </source>
</evidence>
<keyword evidence="4" id="KW-0812">Transmembrane</keyword>
<evidence type="ECO:0000256" key="2">
    <source>
        <dbReference type="ARBA" id="ARBA00022679"/>
    </source>
</evidence>
<accession>A0A6V7V861</accession>
<feature type="transmembrane region" description="Helical" evidence="4">
    <location>
        <begin position="6"/>
        <end position="25"/>
    </location>
</feature>
<dbReference type="Proteomes" id="UP000580250">
    <property type="component" value="Unassembled WGS sequence"/>
</dbReference>
<comment type="caution">
    <text evidence="6">The sequence shown here is derived from an EMBL/GenBank/DDBJ whole genome shotgun (WGS) entry which is preliminary data.</text>
</comment>
<name>A0A6V7V861_MELEN</name>
<organism evidence="6 7">
    <name type="scientific">Meloidogyne enterolobii</name>
    <name type="common">Root-knot nematode worm</name>
    <name type="synonym">Meloidogyne mayaguensis</name>
    <dbReference type="NCBI Taxonomy" id="390850"/>
    <lineage>
        <taxon>Eukaryota</taxon>
        <taxon>Metazoa</taxon>
        <taxon>Ecdysozoa</taxon>
        <taxon>Nematoda</taxon>
        <taxon>Chromadorea</taxon>
        <taxon>Rhabditida</taxon>
        <taxon>Tylenchina</taxon>
        <taxon>Tylenchomorpha</taxon>
        <taxon>Tylenchoidea</taxon>
        <taxon>Meloidogynidae</taxon>
        <taxon>Meloidogyninae</taxon>
        <taxon>Meloidogyne</taxon>
    </lineage>
</organism>
<dbReference type="Gene3D" id="3.40.50.11350">
    <property type="match status" value="1"/>
</dbReference>
<dbReference type="InterPro" id="IPR045573">
    <property type="entry name" value="Fut8_N_cat"/>
</dbReference>
<dbReference type="PROSITE" id="PS51659">
    <property type="entry name" value="GT23"/>
    <property type="match status" value="1"/>
</dbReference>
<protein>
    <recommendedName>
        <fullName evidence="5">GT23 domain-containing protein</fullName>
    </recommendedName>
</protein>
<feature type="region of interest" description="Important for donor substrate binding" evidence="3">
    <location>
        <begin position="303"/>
        <end position="304"/>
    </location>
</feature>
<feature type="domain" description="GT23" evidence="5">
    <location>
        <begin position="138"/>
        <end position="442"/>
    </location>
</feature>
<dbReference type="GO" id="GO:0006487">
    <property type="term" value="P:protein N-linked glycosylation"/>
    <property type="evidence" value="ECO:0007669"/>
    <property type="project" value="TreeGrafter"/>
</dbReference>
<dbReference type="EMBL" id="CAJEWN010000178">
    <property type="protein sequence ID" value="CAD2171109.1"/>
    <property type="molecule type" value="Genomic_DNA"/>
</dbReference>
<dbReference type="GO" id="GO:0046921">
    <property type="term" value="F:alpha-(1-&gt;6)-fucosyltransferase activity"/>
    <property type="evidence" value="ECO:0007669"/>
    <property type="project" value="TreeGrafter"/>
</dbReference>
<gene>
    <name evidence="6" type="ORF">MENT_LOCUS22548</name>
</gene>
<comment type="similarity">
    <text evidence="3">Belongs to the glycosyltransferase 23 family.</text>
</comment>
<reference evidence="6 7" key="1">
    <citation type="submission" date="2020-08" db="EMBL/GenBank/DDBJ databases">
        <authorList>
            <person name="Koutsovoulos G."/>
            <person name="Danchin GJ E."/>
        </authorList>
    </citation>
    <scope>NUCLEOTIDE SEQUENCE [LARGE SCALE GENOMIC DNA]</scope>
</reference>
<dbReference type="AlphaFoldDB" id="A0A6V7V861"/>
<dbReference type="InterPro" id="IPR027350">
    <property type="entry name" value="GT23_dom"/>
</dbReference>
<dbReference type="PANTHER" id="PTHR13132">
    <property type="entry name" value="ALPHA- 1,6 -FUCOSYLTRANSFERASE"/>
    <property type="match status" value="1"/>
</dbReference>
<evidence type="ECO:0000256" key="1">
    <source>
        <dbReference type="ARBA" id="ARBA00022676"/>
    </source>
</evidence>
<evidence type="ECO:0000313" key="7">
    <source>
        <dbReference type="Proteomes" id="UP000580250"/>
    </source>
</evidence>
<keyword evidence="4" id="KW-0472">Membrane</keyword>
<sequence length="522" mass="61842">MQLIYYISGSIFIFLTIYIHYFYFLTNQQFVFHSNILLTINEKNKCLNLQNIESTTNELRHKLKNLFDLLGNSFSYNTKDNLKDSRSELVGKQFGYLLSEIEQLTESNVDKHKKVLDDLAQHINKTLYKLQYPNDCNNRRLLVCYMGLDNCGFGCIIHHISFCLHISTSSNRTLVLENDGSKWYYSAKWADVFEQLTNCEYEKHVRPFLPLSKYKSIDQKDKVLLLRRRFEIEWEFKIPHSPEIAPLEFKEILTEHHTNPPAWFMGQIIKFVLRENQTTSAKLNKVEATFNLGNETFTGIHVRRTDKRDESPFRGLEDYMKWIDFWYNSEEIKIQNSKQNKTLNKRRLFIATDEPKTIIEELRKSWGSQYELLHNKINASYGNRYYDPQRRSEKSLLAIFAEIRTLAKCRFVVCTFSSNVCRLVYELMQAYRGYAGDNVYSIDYDYAEYWYNKEMISISDYKAKNKDEIDALEGDIIIFKRQKLNEFIGGLNTRTKKEGKFPISLIKEKFKFLSFPVFSLDD</sequence>
<dbReference type="InterPro" id="IPR036028">
    <property type="entry name" value="SH3-like_dom_sf"/>
</dbReference>
<dbReference type="PANTHER" id="PTHR13132:SF29">
    <property type="entry name" value="ALPHA-(1,6)-FUCOSYLTRANSFERASE"/>
    <property type="match status" value="1"/>
</dbReference>
<evidence type="ECO:0000256" key="4">
    <source>
        <dbReference type="SAM" id="Phobius"/>
    </source>
</evidence>
<proteinExistence type="inferred from homology"/>
<dbReference type="Gene3D" id="2.30.30.40">
    <property type="entry name" value="SH3 Domains"/>
    <property type="match status" value="1"/>
</dbReference>
<dbReference type="Pfam" id="PF19745">
    <property type="entry name" value="FUT8_N_cat"/>
    <property type="match status" value="1"/>
</dbReference>
<keyword evidence="2 3" id="KW-0808">Transferase</keyword>
<keyword evidence="1 3" id="KW-0328">Glycosyltransferase</keyword>
<dbReference type="SUPFAM" id="SSF50044">
    <property type="entry name" value="SH3-domain"/>
    <property type="match status" value="1"/>
</dbReference>
<keyword evidence="4" id="KW-1133">Transmembrane helix</keyword>
<evidence type="ECO:0000313" key="6">
    <source>
        <dbReference type="EMBL" id="CAD2171109.1"/>
    </source>
</evidence>
<evidence type="ECO:0000259" key="5">
    <source>
        <dbReference type="PROSITE" id="PS51659"/>
    </source>
</evidence>